<evidence type="ECO:0000256" key="1">
    <source>
        <dbReference type="SAM" id="MobiDB-lite"/>
    </source>
</evidence>
<dbReference type="Proteomes" id="UP000075809">
    <property type="component" value="Unassembled WGS sequence"/>
</dbReference>
<feature type="compositionally biased region" description="Basic and acidic residues" evidence="1">
    <location>
        <begin position="203"/>
        <end position="220"/>
    </location>
</feature>
<dbReference type="EMBL" id="KQ982635">
    <property type="protein sequence ID" value="KYQ53346.1"/>
    <property type="molecule type" value="Genomic_DNA"/>
</dbReference>
<evidence type="ECO:0000313" key="3">
    <source>
        <dbReference type="Proteomes" id="UP000075809"/>
    </source>
</evidence>
<evidence type="ECO:0000313" key="2">
    <source>
        <dbReference type="EMBL" id="KYQ53346.1"/>
    </source>
</evidence>
<dbReference type="AlphaFoldDB" id="A0A151WZY6"/>
<protein>
    <submittedName>
        <fullName evidence="2">Uncharacterized protein</fullName>
    </submittedName>
</protein>
<gene>
    <name evidence="2" type="ORF">ALC60_07538</name>
</gene>
<reference evidence="2 3" key="1">
    <citation type="submission" date="2015-09" db="EMBL/GenBank/DDBJ databases">
        <title>Trachymyrmex zeteki WGS genome.</title>
        <authorList>
            <person name="Nygaard S."/>
            <person name="Hu H."/>
            <person name="Boomsma J."/>
            <person name="Zhang G."/>
        </authorList>
    </citation>
    <scope>NUCLEOTIDE SEQUENCE [LARGE SCALE GENOMIC DNA]</scope>
    <source>
        <strain evidence="2">Tzet28-1</strain>
        <tissue evidence="2">Whole body</tissue>
    </source>
</reference>
<organism evidence="2 3">
    <name type="scientific">Mycetomoellerius zeteki</name>
    <dbReference type="NCBI Taxonomy" id="64791"/>
    <lineage>
        <taxon>Eukaryota</taxon>
        <taxon>Metazoa</taxon>
        <taxon>Ecdysozoa</taxon>
        <taxon>Arthropoda</taxon>
        <taxon>Hexapoda</taxon>
        <taxon>Insecta</taxon>
        <taxon>Pterygota</taxon>
        <taxon>Neoptera</taxon>
        <taxon>Endopterygota</taxon>
        <taxon>Hymenoptera</taxon>
        <taxon>Apocrita</taxon>
        <taxon>Aculeata</taxon>
        <taxon>Formicoidea</taxon>
        <taxon>Formicidae</taxon>
        <taxon>Myrmicinae</taxon>
        <taxon>Mycetomoellerius</taxon>
    </lineage>
</organism>
<keyword evidence="3" id="KW-1185">Reference proteome</keyword>
<name>A0A151WZY6_9HYME</name>
<proteinExistence type="predicted"/>
<accession>A0A151WZY6</accession>
<sequence length="220" mass="24738">MTIRLSVEDFGAVATPARGFAASARDVDIYTPARAHTYIKIHYALTPTPDVDVGESCGEDERGVGKKGQFLKEDIQSSMTAFNAKYNEYGDCICDCLHAGYRSIRCGPRERGTVRWWDLFIVIPVLQLSSSLARPLINHSSTTHRLAKSPFLSRTRPPYRSRNLAVPLEGYLETADGPRSEERRKGRANAFIYALGFKQSSRSKVDEDRRDVEERDLMCS</sequence>
<feature type="region of interest" description="Disordered" evidence="1">
    <location>
        <begin position="200"/>
        <end position="220"/>
    </location>
</feature>